<evidence type="ECO:0000313" key="6">
    <source>
        <dbReference type="Proteomes" id="UP000466535"/>
    </source>
</evidence>
<keyword evidence="2" id="KW-0812">Transmembrane</keyword>
<sequence length="394" mass="42806">MDRRVLVGIAVAIVLVGGAGIAIFGAPVKPDPASERTPSRSALELSQVEEANETRFQATVFENGDARWTVEYRQRITTEQERENFEQFAEQFNTTETETFTNFKTRANRLTEDGTRLTGRQMNATEFQREALYLTSPNPAVMGDGVIRMSFRWTGFAEQRGQQVVVSDVFDGGFVILENQQFRIVSGENVSFDSVSPTPDRVESGNASNPGSYVEWNGYREFESGAIDVRLSPPDVSPDGADGQSGDGSATPTDDANSGSGMTVPIILALLVLLGVGGTAVWYTMSGTADSDDEGATESAAEPQPAADSQADLDADQLLSDEDRVLKLLEENGGRMRQVTIVEETDWSKSKVSMLLSEMEDEGEISKLRVGRENIISLAGEEPEAAGSPFDEEE</sequence>
<name>A0A6B0T0B2_9EURY</name>
<evidence type="ECO:0000259" key="4">
    <source>
        <dbReference type="Pfam" id="PF24036"/>
    </source>
</evidence>
<feature type="domain" description="DUF7343" evidence="3">
    <location>
        <begin position="318"/>
        <end position="378"/>
    </location>
</feature>
<accession>A0A6B0T0B2</accession>
<dbReference type="AlphaFoldDB" id="A0A6B0T0B2"/>
<reference evidence="5 6" key="1">
    <citation type="submission" date="2019-12" db="EMBL/GenBank/DDBJ databases">
        <title>Isolation and characterization of three novel carbon monoxide-oxidizing members of Halobacteria from salione crusts and soils.</title>
        <authorList>
            <person name="Myers M.R."/>
            <person name="King G.M."/>
        </authorList>
    </citation>
    <scope>NUCLEOTIDE SEQUENCE [LARGE SCALE GENOMIC DNA]</scope>
    <source>
        <strain evidence="5 6">WSH3</strain>
    </source>
</reference>
<evidence type="ECO:0000259" key="3">
    <source>
        <dbReference type="Pfam" id="PF24034"/>
    </source>
</evidence>
<feature type="domain" description="DUF7345" evidence="4">
    <location>
        <begin position="59"/>
        <end position="185"/>
    </location>
</feature>
<dbReference type="EMBL" id="WUUT01000002">
    <property type="protein sequence ID" value="MXR51424.1"/>
    <property type="molecule type" value="Genomic_DNA"/>
</dbReference>
<dbReference type="Proteomes" id="UP000466535">
    <property type="component" value="Unassembled WGS sequence"/>
</dbReference>
<feature type="region of interest" description="Disordered" evidence="1">
    <location>
        <begin position="290"/>
        <end position="312"/>
    </location>
</feature>
<dbReference type="Pfam" id="PF24034">
    <property type="entry name" value="DUF7343"/>
    <property type="match status" value="1"/>
</dbReference>
<gene>
    <name evidence="5" type="ORF">GRX03_07380</name>
</gene>
<dbReference type="InterPro" id="IPR055767">
    <property type="entry name" value="DUF7343"/>
</dbReference>
<feature type="region of interest" description="Disordered" evidence="1">
    <location>
        <begin position="229"/>
        <end position="259"/>
    </location>
</feature>
<feature type="region of interest" description="Disordered" evidence="1">
    <location>
        <begin position="190"/>
        <end position="210"/>
    </location>
</feature>
<evidence type="ECO:0000256" key="2">
    <source>
        <dbReference type="SAM" id="Phobius"/>
    </source>
</evidence>
<organism evidence="5 6">
    <name type="scientific">Halovenus carboxidivorans</name>
    <dbReference type="NCBI Taxonomy" id="2692199"/>
    <lineage>
        <taxon>Archaea</taxon>
        <taxon>Methanobacteriati</taxon>
        <taxon>Methanobacteriota</taxon>
        <taxon>Stenosarchaea group</taxon>
        <taxon>Halobacteria</taxon>
        <taxon>Halobacteriales</taxon>
        <taxon>Haloarculaceae</taxon>
        <taxon>Halovenus</taxon>
    </lineage>
</organism>
<keyword evidence="6" id="KW-1185">Reference proteome</keyword>
<dbReference type="Pfam" id="PF24036">
    <property type="entry name" value="DUF7345"/>
    <property type="match status" value="1"/>
</dbReference>
<feature type="compositionally biased region" description="Low complexity" evidence="1">
    <location>
        <begin position="303"/>
        <end position="312"/>
    </location>
</feature>
<comment type="caution">
    <text evidence="5">The sequence shown here is derived from an EMBL/GenBank/DDBJ whole genome shotgun (WGS) entry which is preliminary data.</text>
</comment>
<dbReference type="OrthoDB" id="284722at2157"/>
<dbReference type="InterPro" id="IPR036390">
    <property type="entry name" value="WH_DNA-bd_sf"/>
</dbReference>
<evidence type="ECO:0008006" key="7">
    <source>
        <dbReference type="Google" id="ProtNLM"/>
    </source>
</evidence>
<proteinExistence type="predicted"/>
<keyword evidence="2" id="KW-1133">Transmembrane helix</keyword>
<evidence type="ECO:0000313" key="5">
    <source>
        <dbReference type="EMBL" id="MXR51424.1"/>
    </source>
</evidence>
<dbReference type="InterPro" id="IPR055769">
    <property type="entry name" value="DUF7345"/>
</dbReference>
<dbReference type="SUPFAM" id="SSF46785">
    <property type="entry name" value="Winged helix' DNA-binding domain"/>
    <property type="match status" value="1"/>
</dbReference>
<dbReference type="RefSeq" id="WP_159763554.1">
    <property type="nucleotide sequence ID" value="NZ_WUUT01000002.1"/>
</dbReference>
<evidence type="ECO:0000256" key="1">
    <source>
        <dbReference type="SAM" id="MobiDB-lite"/>
    </source>
</evidence>
<feature type="compositionally biased region" description="Low complexity" evidence="1">
    <location>
        <begin position="239"/>
        <end position="250"/>
    </location>
</feature>
<protein>
    <recommendedName>
        <fullName evidence="7">HTH iclR-type domain-containing protein</fullName>
    </recommendedName>
</protein>
<feature type="transmembrane region" description="Helical" evidence="2">
    <location>
        <begin position="262"/>
        <end position="283"/>
    </location>
</feature>
<keyword evidence="2" id="KW-0472">Membrane</keyword>